<sequence>MPKFSSFPKITCFSPTPTTPHSFSSFPMPRLTSPIKVGHDPPENNNIRRSPTPSTPHRPATSPPSLGAALYHALHSFVPAPLHTGYPNGRFSAPHSTELVAKYPQDTRGGDSRAFRSIIVASGDIMR</sequence>
<dbReference type="AlphaFoldDB" id="A0A9J6A6A7"/>
<proteinExistence type="predicted"/>
<protein>
    <submittedName>
        <fullName evidence="2">Uncharacterized protein</fullName>
    </submittedName>
</protein>
<feature type="region of interest" description="Disordered" evidence="1">
    <location>
        <begin position="18"/>
        <end position="65"/>
    </location>
</feature>
<dbReference type="EMBL" id="JACXVP010000002">
    <property type="protein sequence ID" value="KAG5619819.1"/>
    <property type="molecule type" value="Genomic_DNA"/>
</dbReference>
<reference evidence="2 3" key="1">
    <citation type="submission" date="2020-09" db="EMBL/GenBank/DDBJ databases">
        <title>De no assembly of potato wild relative species, Solanum commersonii.</title>
        <authorList>
            <person name="Cho K."/>
        </authorList>
    </citation>
    <scope>NUCLEOTIDE SEQUENCE [LARGE SCALE GENOMIC DNA]</scope>
    <source>
        <strain evidence="2">LZ3.2</strain>
        <tissue evidence="2">Leaf</tissue>
    </source>
</reference>
<evidence type="ECO:0000313" key="3">
    <source>
        <dbReference type="Proteomes" id="UP000824120"/>
    </source>
</evidence>
<keyword evidence="3" id="KW-1185">Reference proteome</keyword>
<evidence type="ECO:0000256" key="1">
    <source>
        <dbReference type="SAM" id="MobiDB-lite"/>
    </source>
</evidence>
<evidence type="ECO:0000313" key="2">
    <source>
        <dbReference type="EMBL" id="KAG5619819.1"/>
    </source>
</evidence>
<name>A0A9J6A6A7_SOLCO</name>
<comment type="caution">
    <text evidence="2">The sequence shown here is derived from an EMBL/GenBank/DDBJ whole genome shotgun (WGS) entry which is preliminary data.</text>
</comment>
<gene>
    <name evidence="2" type="ORF">H5410_005037</name>
</gene>
<feature type="compositionally biased region" description="Low complexity" evidence="1">
    <location>
        <begin position="18"/>
        <end position="27"/>
    </location>
</feature>
<organism evidence="2 3">
    <name type="scientific">Solanum commersonii</name>
    <name type="common">Commerson's wild potato</name>
    <name type="synonym">Commerson's nightshade</name>
    <dbReference type="NCBI Taxonomy" id="4109"/>
    <lineage>
        <taxon>Eukaryota</taxon>
        <taxon>Viridiplantae</taxon>
        <taxon>Streptophyta</taxon>
        <taxon>Embryophyta</taxon>
        <taxon>Tracheophyta</taxon>
        <taxon>Spermatophyta</taxon>
        <taxon>Magnoliopsida</taxon>
        <taxon>eudicotyledons</taxon>
        <taxon>Gunneridae</taxon>
        <taxon>Pentapetalae</taxon>
        <taxon>asterids</taxon>
        <taxon>lamiids</taxon>
        <taxon>Solanales</taxon>
        <taxon>Solanaceae</taxon>
        <taxon>Solanoideae</taxon>
        <taxon>Solaneae</taxon>
        <taxon>Solanum</taxon>
    </lineage>
</organism>
<feature type="compositionally biased region" description="Low complexity" evidence="1">
    <location>
        <begin position="48"/>
        <end position="65"/>
    </location>
</feature>
<dbReference type="Proteomes" id="UP000824120">
    <property type="component" value="Chromosome 2"/>
</dbReference>
<accession>A0A9J6A6A7</accession>